<accession>A0A4P6DUA4</accession>
<dbReference type="Gene3D" id="3.30.420.10">
    <property type="entry name" value="Ribonuclease H-like superfamily/Ribonuclease H"/>
    <property type="match status" value="1"/>
</dbReference>
<dbReference type="GO" id="GO:0003676">
    <property type="term" value="F:nucleic acid binding"/>
    <property type="evidence" value="ECO:0007669"/>
    <property type="project" value="InterPro"/>
</dbReference>
<dbReference type="InterPro" id="IPR012337">
    <property type="entry name" value="RNaseH-like_sf"/>
</dbReference>
<sequence length="358" mass="41289">MGEVYSHLSEEERQVIQIEIGNGTGVRAMARMLGRNASTISREIKRNTWFPSNESESYRPYRPARLKTGPWTGRYYVAGPAQRKADRRRAAARRPFRLSDDRLWSWVAERLRRGRSPLLISGRLRVDFPDDALMRVCPETIYRRIHADGSRRDRWARCLPRGHRRRRRRGGRRTPRFPIPGRTPIHERPFDPGDRGGFGHWEADSVIGTGCHLHTEVERRTRFPMARIIPDKTAGASLDAQPSLFSALPPDARPGVTYDNGTEFARHAELRDGLGMATYFADPYSSRQRGSNENRNGMIRRYLPKRAAISPDMTRDMQEIVDETDNRPMRELGYRTPAEAFTDELPDLQTKQGRCTYK</sequence>
<dbReference type="PANTHER" id="PTHR10948:SF23">
    <property type="entry name" value="TRANSPOSASE INSI FOR INSERTION SEQUENCE ELEMENT IS30A-RELATED"/>
    <property type="match status" value="1"/>
</dbReference>
<evidence type="ECO:0000313" key="5">
    <source>
        <dbReference type="Proteomes" id="UP000293589"/>
    </source>
</evidence>
<dbReference type="NCBIfam" id="NF033563">
    <property type="entry name" value="transpos_IS30"/>
    <property type="match status" value="1"/>
</dbReference>
<keyword evidence="1" id="KW-0233">DNA recombination</keyword>
<dbReference type="GO" id="GO:0032196">
    <property type="term" value="P:transposition"/>
    <property type="evidence" value="ECO:0007669"/>
    <property type="project" value="TreeGrafter"/>
</dbReference>
<evidence type="ECO:0000313" key="4">
    <source>
        <dbReference type="EMBL" id="QAY32240.1"/>
    </source>
</evidence>
<dbReference type="InterPro" id="IPR036397">
    <property type="entry name" value="RNaseH_sf"/>
</dbReference>
<feature type="domain" description="Integrase catalytic" evidence="3">
    <location>
        <begin position="188"/>
        <end position="345"/>
    </location>
</feature>
<evidence type="ECO:0000259" key="3">
    <source>
        <dbReference type="PROSITE" id="PS50994"/>
    </source>
</evidence>
<dbReference type="InterPro" id="IPR051917">
    <property type="entry name" value="Transposase-Integrase"/>
</dbReference>
<dbReference type="GO" id="GO:0015074">
    <property type="term" value="P:DNA integration"/>
    <property type="evidence" value="ECO:0007669"/>
    <property type="project" value="InterPro"/>
</dbReference>
<feature type="compositionally biased region" description="Basic residues" evidence="2">
    <location>
        <begin position="163"/>
        <end position="175"/>
    </location>
</feature>
<dbReference type="GO" id="GO:0006310">
    <property type="term" value="P:DNA recombination"/>
    <property type="evidence" value="ECO:0007669"/>
    <property type="project" value="UniProtKB-KW"/>
</dbReference>
<dbReference type="InterPro" id="IPR025246">
    <property type="entry name" value="IS30-like_HTH"/>
</dbReference>
<dbReference type="SUPFAM" id="SSF53098">
    <property type="entry name" value="Ribonuclease H-like"/>
    <property type="match status" value="1"/>
</dbReference>
<reference evidence="4 5" key="1">
    <citation type="submission" date="2019-01" db="EMBL/GenBank/DDBJ databases">
        <title>Complete genome sequence of Bifidobacterium gallinarum CACC 514.</title>
        <authorList>
            <person name="Jung M."/>
        </authorList>
    </citation>
    <scope>NUCLEOTIDE SEQUENCE [LARGE SCALE GENOMIC DNA]</scope>
    <source>
        <strain evidence="4 5">CACC 514</strain>
    </source>
</reference>
<feature type="compositionally biased region" description="Basic and acidic residues" evidence="2">
    <location>
        <begin position="184"/>
        <end position="193"/>
    </location>
</feature>
<dbReference type="InterPro" id="IPR001584">
    <property type="entry name" value="Integrase_cat-core"/>
</dbReference>
<feature type="region of interest" description="Disordered" evidence="2">
    <location>
        <begin position="163"/>
        <end position="193"/>
    </location>
</feature>
<dbReference type="InterPro" id="IPR053392">
    <property type="entry name" value="Transposase_IS30-like"/>
</dbReference>
<dbReference type="GO" id="GO:0004803">
    <property type="term" value="F:transposase activity"/>
    <property type="evidence" value="ECO:0007669"/>
    <property type="project" value="TreeGrafter"/>
</dbReference>
<evidence type="ECO:0000256" key="2">
    <source>
        <dbReference type="SAM" id="MobiDB-lite"/>
    </source>
</evidence>
<dbReference type="PROSITE" id="PS50994">
    <property type="entry name" value="INTEGRASE"/>
    <property type="match status" value="1"/>
</dbReference>
<dbReference type="RefSeq" id="WP_129236778.1">
    <property type="nucleotide sequence ID" value="NZ_CP035464.1"/>
</dbReference>
<dbReference type="PANTHER" id="PTHR10948">
    <property type="entry name" value="TRANSPOSASE"/>
    <property type="match status" value="1"/>
</dbReference>
<evidence type="ECO:0000256" key="1">
    <source>
        <dbReference type="ARBA" id="ARBA00023172"/>
    </source>
</evidence>
<organism evidence="4 5">
    <name type="scientific">Bifidobacterium pullorum subsp. gallinarum</name>
    <dbReference type="NCBI Taxonomy" id="78344"/>
    <lineage>
        <taxon>Bacteria</taxon>
        <taxon>Bacillati</taxon>
        <taxon>Actinomycetota</taxon>
        <taxon>Actinomycetes</taxon>
        <taxon>Bifidobacteriales</taxon>
        <taxon>Bifidobacteriaceae</taxon>
        <taxon>Bifidobacterium</taxon>
    </lineage>
</organism>
<name>A0A4P6DUA4_9BIFI</name>
<dbReference type="KEGG" id="bgx:ESN35_01385"/>
<dbReference type="AlphaFoldDB" id="A0A4P6DUA4"/>
<protein>
    <submittedName>
        <fullName evidence="4">IS30 family transposase</fullName>
    </submittedName>
</protein>
<dbReference type="GO" id="GO:0005829">
    <property type="term" value="C:cytosol"/>
    <property type="evidence" value="ECO:0007669"/>
    <property type="project" value="TreeGrafter"/>
</dbReference>
<proteinExistence type="predicted"/>
<dbReference type="Proteomes" id="UP000293589">
    <property type="component" value="Chromosome"/>
</dbReference>
<dbReference type="Pfam" id="PF13936">
    <property type="entry name" value="HTH_38"/>
    <property type="match status" value="1"/>
</dbReference>
<gene>
    <name evidence="4" type="ORF">ESN35_01385</name>
</gene>
<dbReference type="EMBL" id="CP035464">
    <property type="protein sequence ID" value="QAY32240.1"/>
    <property type="molecule type" value="Genomic_DNA"/>
</dbReference>